<evidence type="ECO:0000313" key="1">
    <source>
        <dbReference type="Ensembl" id="ENSP00000499934.1"/>
    </source>
</evidence>
<dbReference type="EMBL" id="AL049548">
    <property type="status" value="NOT_ANNOTATED_CDS"/>
    <property type="molecule type" value="Genomic_DNA"/>
</dbReference>
<dbReference type="GeneTree" id="ENSGT00940000154481"/>
<dbReference type="EMBL" id="AL591507">
    <property type="status" value="NOT_ANNOTATED_CDS"/>
    <property type="molecule type" value="Genomic_DNA"/>
</dbReference>
<reference evidence="1" key="5">
    <citation type="submission" date="2025-09" db="UniProtKB">
        <authorList>
            <consortium name="Ensembl"/>
        </authorList>
    </citation>
    <scope>IDENTIFICATION</scope>
</reference>
<dbReference type="AlphaFoldDB" id="A0A5F9ZH00"/>
<keyword evidence="2" id="KW-1185">Reference proteome</keyword>
<proteinExistence type="predicted"/>
<dbReference type="ExpressionAtlas" id="A0A5F9ZH00">
    <property type="expression patterns" value="baseline and differential"/>
</dbReference>
<dbReference type="EMBL" id="AL357081">
    <property type="status" value="NOT_ANNOTATED_CDS"/>
    <property type="molecule type" value="Genomic_DNA"/>
</dbReference>
<gene>
    <name evidence="1" type="primary">SYNE1</name>
</gene>
<dbReference type="Ensembl" id="ENST00000673163.1">
    <property type="protein sequence ID" value="ENSP00000499934.1"/>
    <property type="gene ID" value="ENSG00000131018.25"/>
</dbReference>
<evidence type="ECO:0000313" key="2">
    <source>
        <dbReference type="Proteomes" id="UP000005640"/>
    </source>
</evidence>
<dbReference type="HGNC" id="HGNC:17089">
    <property type="gene designation" value="SYNE1"/>
</dbReference>
<dbReference type="Proteomes" id="UP000005640">
    <property type="component" value="Chromosome 6"/>
</dbReference>
<dbReference type="EMBL" id="KF458330">
    <property type="status" value="NOT_ANNOTATED_CDS"/>
    <property type="molecule type" value="Genomic_DNA"/>
</dbReference>
<sequence length="36" mass="3880">MATSRGASRCPRDIANVMQRLQGIGNQVAVLLGFTF</sequence>
<dbReference type="EMBL" id="AL078582">
    <property type="status" value="NOT_ANNOTATED_CDS"/>
    <property type="molecule type" value="Genomic_DNA"/>
</dbReference>
<dbReference type="EMBL" id="AL589963">
    <property type="status" value="NOT_ANNOTATED_CDS"/>
    <property type="molecule type" value="Genomic_DNA"/>
</dbReference>
<reference evidence="1 2" key="2">
    <citation type="journal article" date="2003" name="Nature">
        <title>The DNA sequence and analysis of human chromosome 6.</title>
        <authorList>
            <person name="Mungall A.J."/>
            <person name="Palmer S.A."/>
            <person name="Sims S.K."/>
            <person name="Edwards C.A."/>
            <person name="Ashurst J.L."/>
            <person name="Wilming L."/>
            <person name="Jones M.C."/>
            <person name="Horton R."/>
            <person name="Hunt S.E."/>
            <person name="Scott C.E."/>
            <person name="Gilbert J.G."/>
            <person name="Clamp M.E."/>
            <person name="Bethel G."/>
            <person name="Milne S."/>
            <person name="Ainscough R."/>
            <person name="Almeida J.P."/>
            <person name="Ambrose K.D."/>
            <person name="Andrews T.D."/>
            <person name="Ashwell R.I."/>
            <person name="Babbage A.K."/>
            <person name="Bagguley C.L."/>
            <person name="Bailey J."/>
            <person name="Banerjee R."/>
            <person name="Barker D.J."/>
            <person name="Barlow K.F."/>
            <person name="Bates K."/>
            <person name="Beare D.M."/>
            <person name="Beasley H."/>
            <person name="Beasley O."/>
            <person name="Bird C.P."/>
            <person name="Blakey S."/>
            <person name="Bray-Allen S."/>
            <person name="Brook J."/>
            <person name="Brown A.J."/>
            <person name="Brown J.Y."/>
            <person name="Burford D.C."/>
            <person name="Burrill W."/>
            <person name="Burton J."/>
            <person name="Carder C."/>
            <person name="Carter N.P."/>
            <person name="Chapman J.C."/>
            <person name="Clark S.Y."/>
            <person name="Clark G."/>
            <person name="Clee C.M."/>
            <person name="Clegg S."/>
            <person name="Cobley V."/>
            <person name="Collier R.E."/>
            <person name="Collins J.E."/>
            <person name="Colman L.K."/>
            <person name="Corby N.R."/>
            <person name="Coville G.J."/>
            <person name="Culley K.M."/>
            <person name="Dhami P."/>
            <person name="Davies J."/>
            <person name="Dunn M."/>
            <person name="Earthrowl M.E."/>
            <person name="Ellington A.E."/>
            <person name="Evans K.A."/>
            <person name="Faulkner L."/>
            <person name="Francis M.D."/>
            <person name="Frankish A."/>
            <person name="Frankland J."/>
            <person name="French L."/>
            <person name="Garner P."/>
            <person name="Garnett J."/>
            <person name="Ghori M.J."/>
            <person name="Gilby L.M."/>
            <person name="Gillson C.J."/>
            <person name="Glithero R.J."/>
            <person name="Grafham D.V."/>
            <person name="Grant M."/>
            <person name="Gribble S."/>
            <person name="Griffiths C."/>
            <person name="Griffiths M."/>
            <person name="Hall R."/>
            <person name="Halls K.S."/>
            <person name="Hammond S."/>
            <person name="Harley J.L."/>
            <person name="Hart E.A."/>
            <person name="Heath P.D."/>
            <person name="Heathcott R."/>
            <person name="Holmes S.J."/>
            <person name="Howden P.J."/>
            <person name="Howe K.L."/>
            <person name="Howell G.R."/>
            <person name="Huckle E."/>
            <person name="Humphray S.J."/>
            <person name="Humphries M.D."/>
            <person name="Hunt A.R."/>
            <person name="Johnson C.M."/>
            <person name="Joy A.A."/>
            <person name="Kay M."/>
            <person name="Keenan S.J."/>
            <person name="Kimberley A.M."/>
            <person name="King A."/>
            <person name="Laird G.K."/>
            <person name="Langford C."/>
            <person name="Lawlor S."/>
            <person name="Leongamornlert D.A."/>
            <person name="Leversha M."/>
            <person name="Lloyd C.R."/>
            <person name="Lloyd D.M."/>
            <person name="Loveland J.E."/>
            <person name="Lovell J."/>
            <person name="Martin S."/>
            <person name="Mashreghi-Mohammadi M."/>
            <person name="Maslen G.L."/>
            <person name="Matthews L."/>
            <person name="McCann O.T."/>
            <person name="McLaren S.J."/>
            <person name="McLay K."/>
            <person name="McMurray A."/>
            <person name="Moore M.J."/>
            <person name="Mullikin J.C."/>
            <person name="Niblett D."/>
            <person name="Nickerson T."/>
            <person name="Novik K.L."/>
            <person name="Oliver K."/>
            <person name="Overton-Larty E.K."/>
            <person name="Parker A."/>
            <person name="Patel R."/>
            <person name="Pearce A.V."/>
            <person name="Peck A.I."/>
            <person name="Phillimore B."/>
            <person name="Phillips S."/>
            <person name="Plumb R.W."/>
            <person name="Porter K.M."/>
            <person name="Ramsey Y."/>
            <person name="Ranby S.A."/>
            <person name="Rice C.M."/>
            <person name="Ross M.T."/>
            <person name="Searle S.M."/>
            <person name="Sehra H.K."/>
            <person name="Sheridan E."/>
            <person name="Skuce C.D."/>
            <person name="Smith S."/>
            <person name="Smith M."/>
            <person name="Spraggon L."/>
            <person name="Squares S.L."/>
            <person name="Steward C.A."/>
            <person name="Sycamore N."/>
            <person name="Tamlyn-Hall G."/>
            <person name="Tester J."/>
            <person name="Theaker A.J."/>
            <person name="Thomas D.W."/>
            <person name="Thorpe A."/>
            <person name="Tracey A."/>
            <person name="Tromans A."/>
            <person name="Tubby B."/>
            <person name="Wall M."/>
            <person name="Wallis J.M."/>
            <person name="West A.P."/>
            <person name="White S.S."/>
            <person name="Whitehead S.L."/>
            <person name="Whittaker H."/>
            <person name="Wild A."/>
            <person name="Willey D.J."/>
            <person name="Wilmer T.E."/>
            <person name="Wood J.M."/>
            <person name="Wray P.W."/>
            <person name="Wyatt J.C."/>
            <person name="Young L."/>
            <person name="Younger R.M."/>
            <person name="Bentley D.R."/>
            <person name="Coulson A."/>
            <person name="Durbin R."/>
            <person name="Hubbard T."/>
            <person name="Sulston J.E."/>
            <person name="Dunham I."/>
            <person name="Rogers J."/>
            <person name="Beck S."/>
        </authorList>
    </citation>
    <scope>NUCLEOTIDE SEQUENCE [LARGE SCALE GENOMIC DNA]</scope>
</reference>
<organism evidence="1 2">
    <name type="scientific">Homo sapiens</name>
    <name type="common">Human</name>
    <dbReference type="NCBI Taxonomy" id="9606"/>
    <lineage>
        <taxon>Eukaryota</taxon>
        <taxon>Metazoa</taxon>
        <taxon>Chordata</taxon>
        <taxon>Craniata</taxon>
        <taxon>Vertebrata</taxon>
        <taxon>Euteleostomi</taxon>
        <taxon>Mammalia</taxon>
        <taxon>Eutheria</taxon>
        <taxon>Euarchontoglires</taxon>
        <taxon>Primates</taxon>
        <taxon>Haplorrhini</taxon>
        <taxon>Catarrhini</taxon>
        <taxon>Hominidae</taxon>
        <taxon>Homo</taxon>
    </lineage>
</organism>
<dbReference type="EMBL" id="AL138832">
    <property type="status" value="NOT_ANNOTATED_CDS"/>
    <property type="molecule type" value="Genomic_DNA"/>
</dbReference>
<dbReference type="VEuPathDB" id="HostDB:ENSG00000131018"/>
<accession>A0A5F9ZH00</accession>
<reference evidence="1 2" key="3">
    <citation type="journal article" date="2004" name="Nature">
        <title>Finishing the euchromatic sequence of the human genome.</title>
        <authorList>
            <consortium name="International Human Genome Sequencing Consortium"/>
        </authorList>
    </citation>
    <scope>NUCLEOTIDE SEQUENCE [LARGE SCALE GENOMIC DNA]</scope>
</reference>
<dbReference type="OrthoDB" id="18853at2759"/>
<name>A0A5F9ZH00_HUMAN</name>
<dbReference type="EMBL" id="AL136079">
    <property type="status" value="NOT_ANNOTATED_CDS"/>
    <property type="molecule type" value="Genomic_DNA"/>
</dbReference>
<dbReference type="EMBL" id="AL450401">
    <property type="status" value="NOT_ANNOTATED_CDS"/>
    <property type="molecule type" value="Genomic_DNA"/>
</dbReference>
<dbReference type="Bgee" id="ENSG00000131018">
    <property type="expression patterns" value="Expressed in cerebellar hemisphere and 191 other cell types or tissues"/>
</dbReference>
<reference evidence="1 2" key="1">
    <citation type="journal article" date="2001" name="Nature">
        <title>Initial sequencing and analysis of the human genome.</title>
        <authorList>
            <consortium name="International Human Genome Sequencing Consortium"/>
            <person name="Lander E.S."/>
            <person name="Linton L.M."/>
            <person name="Birren B."/>
            <person name="Nusbaum C."/>
            <person name="Zody M.C."/>
            <person name="Baldwin J."/>
            <person name="Devon K."/>
            <person name="Dewar K."/>
            <person name="Doyle M."/>
            <person name="FitzHugh W."/>
            <person name="Funke R."/>
            <person name="Gage D."/>
            <person name="Harris K."/>
            <person name="Heaford A."/>
            <person name="Howland J."/>
            <person name="Kann L."/>
            <person name="Lehoczky J."/>
            <person name="LeVine R."/>
            <person name="McEwan P."/>
            <person name="McKernan K."/>
            <person name="Meldrim J."/>
            <person name="Mesirov J.P."/>
            <person name="Miranda C."/>
            <person name="Morris W."/>
            <person name="Naylor J."/>
            <person name="Raymond C."/>
            <person name="Rosetti M."/>
            <person name="Santos R."/>
            <person name="Sheridan A."/>
            <person name="Sougnez C."/>
            <person name="Stange-Thomann N."/>
            <person name="Stojanovic N."/>
            <person name="Subramanian A."/>
            <person name="Wyman D."/>
            <person name="Rogers J."/>
            <person name="Sulston J."/>
            <person name="Ainscough R."/>
            <person name="Beck S."/>
            <person name="Bentley D."/>
            <person name="Burton J."/>
            <person name="Clee C."/>
            <person name="Carter N."/>
            <person name="Coulson A."/>
            <person name="Deadman R."/>
            <person name="Deloukas P."/>
            <person name="Dunham A."/>
            <person name="Dunham I."/>
            <person name="Durbin R."/>
            <person name="French L."/>
            <person name="Grafham D."/>
            <person name="Gregory S."/>
            <person name="Hubbard T."/>
            <person name="Humphray S."/>
            <person name="Hunt A."/>
            <person name="Jones M."/>
            <person name="Lloyd C."/>
            <person name="McMurray A."/>
            <person name="Matthews L."/>
            <person name="Mercer S."/>
            <person name="Milne S."/>
            <person name="Mullikin J.C."/>
            <person name="Mungall A."/>
            <person name="Plumb R."/>
            <person name="Ross M."/>
            <person name="Shownkeen R."/>
            <person name="Sims S."/>
            <person name="Waterston R.H."/>
            <person name="Wilson R.K."/>
            <person name="Hillier L.W."/>
            <person name="McPherson J.D."/>
            <person name="Marra M.A."/>
            <person name="Mardis E.R."/>
            <person name="Fulton L.A."/>
            <person name="Chinwalla A.T."/>
            <person name="Pepin K.H."/>
            <person name="Gish W.R."/>
            <person name="Chissoe S.L."/>
            <person name="Wendl M.C."/>
            <person name="Delehaunty K.D."/>
            <person name="Miner T.L."/>
            <person name="Delehaunty A."/>
            <person name="Kramer J.B."/>
            <person name="Cook L.L."/>
            <person name="Fulton R.S."/>
            <person name="Johnson D.L."/>
            <person name="Minx P.J."/>
            <person name="Clifton S.W."/>
            <person name="Hawkins T."/>
            <person name="Branscomb E."/>
            <person name="Predki P."/>
            <person name="Richardson P."/>
            <person name="Wenning S."/>
            <person name="Slezak T."/>
            <person name="Doggett N."/>
            <person name="Cheng J.F."/>
            <person name="Olsen A."/>
            <person name="Lucas S."/>
            <person name="Elkin C."/>
            <person name="Uberbacher E."/>
            <person name="Frazier M."/>
            <person name="Gibbs R.A."/>
            <person name="Muzny D.M."/>
            <person name="Scherer S.E."/>
            <person name="Bouck J.B."/>
            <person name="Sodergren E.J."/>
            <person name="Worley K.C."/>
            <person name="Rives C.M."/>
            <person name="Gorrell J.H."/>
            <person name="Metzker M.L."/>
            <person name="Naylor S.L."/>
            <person name="Kucherlapati R.S."/>
            <person name="Nelson D.L."/>
            <person name="Weinstock G.M."/>
            <person name="Sakaki Y."/>
            <person name="Fujiyama A."/>
            <person name="Hattori M."/>
            <person name="Yada T."/>
            <person name="Toyoda A."/>
            <person name="Itoh T."/>
            <person name="Kawagoe C."/>
            <person name="Watanabe H."/>
            <person name="Totoki Y."/>
            <person name="Taylor T."/>
            <person name="Weissenbach J."/>
            <person name="Heilig R."/>
            <person name="Saurin W."/>
            <person name="Artiguenave F."/>
            <person name="Brottier P."/>
            <person name="Bruls T."/>
            <person name="Pelletier E."/>
            <person name="Robert C."/>
            <person name="Wincker P."/>
            <person name="Smith D.R."/>
            <person name="Doucette-Stamm L."/>
            <person name="Rubenfield M."/>
            <person name="Weinstock K."/>
            <person name="Lee H.M."/>
            <person name="Dubois J."/>
            <person name="Rosenthal A."/>
            <person name="Platzer M."/>
            <person name="Nyakatura G."/>
            <person name="Taudien S."/>
            <person name="Rump A."/>
            <person name="Yang H."/>
            <person name="Yu J."/>
            <person name="Wang J."/>
            <person name="Huang G."/>
            <person name="Gu J."/>
            <person name="Hood L."/>
            <person name="Rowen L."/>
            <person name="Madan A."/>
            <person name="Qin S."/>
            <person name="Davis R.W."/>
            <person name="Federspiel N.A."/>
            <person name="Abola A.P."/>
            <person name="Proctor M.J."/>
            <person name="Myers R.M."/>
            <person name="Schmutz J."/>
            <person name="Dickson M."/>
            <person name="Grimwood J."/>
            <person name="Cox D.R."/>
            <person name="Olson M.V."/>
            <person name="Kaul R."/>
            <person name="Raymond C."/>
            <person name="Shimizu N."/>
            <person name="Kawasaki K."/>
            <person name="Minoshima S."/>
            <person name="Evans G.A."/>
            <person name="Athanasiou M."/>
            <person name="Schultz R."/>
            <person name="Roe B.A."/>
            <person name="Chen F."/>
            <person name="Pan H."/>
            <person name="Ramser J."/>
            <person name="Lehrach H."/>
            <person name="Reinhardt R."/>
            <person name="McCombie W.R."/>
            <person name="de la Bastide M."/>
            <person name="Dedhia N."/>
            <person name="Blocker H."/>
            <person name="Hornischer K."/>
            <person name="Nordsiek G."/>
            <person name="Agarwala R."/>
            <person name="Aravind L."/>
            <person name="Bailey J.A."/>
            <person name="Bateman A."/>
            <person name="Batzoglou S."/>
            <person name="Birney E."/>
            <person name="Bork P."/>
            <person name="Brown D.G."/>
            <person name="Burge C.B."/>
            <person name="Cerutti L."/>
            <person name="Chen H.C."/>
            <person name="Church D."/>
            <person name="Clamp M."/>
            <person name="Copley R.R."/>
            <person name="Doerks T."/>
            <person name="Eddy S.R."/>
            <person name="Eichler E.E."/>
            <person name="Furey T.S."/>
            <person name="Galagan J."/>
            <person name="Gilbert J.G."/>
            <person name="Harmon C."/>
            <person name="Hayashizaki Y."/>
            <person name="Haussler D."/>
            <person name="Hermjakob H."/>
            <person name="Hokamp K."/>
            <person name="Jang W."/>
            <person name="Johnson L.S."/>
            <person name="Jones T.A."/>
            <person name="Kasif S."/>
            <person name="Kaspryzk A."/>
            <person name="Kennedy S."/>
            <person name="Kent W.J."/>
            <person name="Kitts P."/>
            <person name="Koonin E.V."/>
            <person name="Korf I."/>
            <person name="Kulp D."/>
            <person name="Lancet D."/>
            <person name="Lowe T.M."/>
            <person name="McLysaght A."/>
            <person name="Mikkelsen T."/>
            <person name="Moran J.V."/>
            <person name="Mulder N."/>
            <person name="Pollara V.J."/>
            <person name="Ponting C.P."/>
            <person name="Schuler G."/>
            <person name="Schultz J."/>
            <person name="Slater G."/>
            <person name="Smit A.F."/>
            <person name="Stupka E."/>
            <person name="Szustakowski J."/>
            <person name="Thierry-Mieg D."/>
            <person name="Thierry-Mieg J."/>
            <person name="Wagner L."/>
            <person name="Wallis J."/>
            <person name="Wheeler R."/>
            <person name="Williams A."/>
            <person name="Wolf Y.I."/>
            <person name="Wolfe K.H."/>
            <person name="Yang S.P."/>
            <person name="Yeh R.F."/>
            <person name="Collins F."/>
            <person name="Guyer M.S."/>
            <person name="Peterson J."/>
            <person name="Felsenfeld A."/>
            <person name="Wetterstrand K.A."/>
            <person name="Patrinos A."/>
            <person name="Morgan M.J."/>
            <person name="de Jong P."/>
            <person name="Catanese J.J."/>
            <person name="Osoegawa K."/>
            <person name="Shizuya H."/>
            <person name="Choi S."/>
            <person name="Chen Y.J."/>
        </authorList>
    </citation>
    <scope>NUCLEOTIDE SEQUENCE [LARGE SCALE GENOMIC DNA]</scope>
</reference>
<reference evidence="1" key="4">
    <citation type="submission" date="2025-08" db="UniProtKB">
        <authorList>
            <consortium name="Ensembl"/>
        </authorList>
    </citation>
    <scope>IDENTIFICATION</scope>
</reference>
<dbReference type="OpenTargets" id="ENSG00000131018"/>
<dbReference type="MassIVE" id="A0A5F9ZH00"/>
<protein>
    <submittedName>
        <fullName evidence="1">Spectrin repeat containing nuclear envelope protein 1</fullName>
    </submittedName>
</protein>